<protein>
    <submittedName>
        <fullName evidence="1">Uncharacterized protein</fullName>
    </submittedName>
</protein>
<organism evidence="1 2">
    <name type="scientific">Xylaria flabelliformis</name>
    <dbReference type="NCBI Taxonomy" id="2512241"/>
    <lineage>
        <taxon>Eukaryota</taxon>
        <taxon>Fungi</taxon>
        <taxon>Dikarya</taxon>
        <taxon>Ascomycota</taxon>
        <taxon>Pezizomycotina</taxon>
        <taxon>Sordariomycetes</taxon>
        <taxon>Xylariomycetidae</taxon>
        <taxon>Xylariales</taxon>
        <taxon>Xylariaceae</taxon>
        <taxon>Xylaria</taxon>
    </lineage>
</organism>
<evidence type="ECO:0000313" key="1">
    <source>
        <dbReference type="EMBL" id="TRX99086.1"/>
    </source>
</evidence>
<sequence>MGQLLSIAAWPNHARMYLCDSDASLDSLPKPTWKLILGSNRADDEGYDIAIDRNLAGNDIDGGVIQDDCPINYFDSCFPLAKTTSDLEEIEACKSSFQQRNQQLFRQARRDHEFVGVKLRGIRKGKCFSTCVVGNLMLIKLLFYG</sequence>
<comment type="caution">
    <text evidence="1">The sequence shown here is derived from an EMBL/GenBank/DDBJ whole genome shotgun (WGS) entry which is preliminary data.</text>
</comment>
<keyword evidence="2" id="KW-1185">Reference proteome</keyword>
<dbReference type="EMBL" id="VFLP01000001">
    <property type="protein sequence ID" value="TRX99086.1"/>
    <property type="molecule type" value="Genomic_DNA"/>
</dbReference>
<dbReference type="Proteomes" id="UP000319160">
    <property type="component" value="Unassembled WGS sequence"/>
</dbReference>
<dbReference type="AlphaFoldDB" id="A0A553IFV6"/>
<evidence type="ECO:0000313" key="2">
    <source>
        <dbReference type="Proteomes" id="UP000319160"/>
    </source>
</evidence>
<gene>
    <name evidence="1" type="ORF">FHL15_000428</name>
</gene>
<accession>A0A553IFV6</accession>
<reference evidence="2" key="1">
    <citation type="submission" date="2019-06" db="EMBL/GenBank/DDBJ databases">
        <title>Draft genome sequence of the griseofulvin-producing fungus Xylaria cubensis strain G536.</title>
        <authorList>
            <person name="Mead M.E."/>
            <person name="Raja H.A."/>
            <person name="Steenwyk J.L."/>
            <person name="Knowles S.L."/>
            <person name="Oberlies N.H."/>
            <person name="Rokas A."/>
        </authorList>
    </citation>
    <scope>NUCLEOTIDE SEQUENCE [LARGE SCALE GENOMIC DNA]</scope>
    <source>
        <strain evidence="2">G536</strain>
    </source>
</reference>
<proteinExistence type="predicted"/>
<name>A0A553IFV6_9PEZI</name>